<keyword evidence="2" id="KW-1185">Reference proteome</keyword>
<name>A0ABX8C8A4_9ACTN</name>
<dbReference type="Proteomes" id="UP000678016">
    <property type="component" value="Chromosome"/>
</dbReference>
<proteinExistence type="predicted"/>
<protein>
    <submittedName>
        <fullName evidence="1">Uncharacterized protein</fullName>
    </submittedName>
</protein>
<gene>
    <name evidence="1" type="ORF">KGD83_09140</name>
</gene>
<accession>A0ABX8C8A4</accession>
<reference evidence="2" key="1">
    <citation type="submission" date="2021-05" db="EMBL/GenBank/DDBJ databases">
        <title>Direct Submission.</title>
        <authorList>
            <person name="Li K."/>
            <person name="Gao J."/>
        </authorList>
    </citation>
    <scope>NUCLEOTIDE SEQUENCE [LARGE SCALE GENOMIC DNA]</scope>
    <source>
        <strain evidence="2">HDS12</strain>
    </source>
</reference>
<dbReference type="RefSeq" id="WP_212643396.1">
    <property type="nucleotide sequence ID" value="NZ_CP074132.1"/>
</dbReference>
<sequence length="189" mass="21848">MSTRGAIALPNTTGKGWWGRYHHFDSYPTGLGAELFRLYHDTFDRDHEAMAQVLVKDHPAGWSTLIRSHSSRPFERGHFEHTGFRNLDDPDHDLYPQCYCHGRREETEQVLTCRCPVDPKRCDPVFIEWAYVITPVGLLALTSWHPDSGAGQAFVHRPMAFVDWDRETAPDWKRVERRAHLIDVPNLTV</sequence>
<evidence type="ECO:0000313" key="1">
    <source>
        <dbReference type="EMBL" id="QUX30646.1"/>
    </source>
</evidence>
<evidence type="ECO:0000313" key="2">
    <source>
        <dbReference type="Proteomes" id="UP000678016"/>
    </source>
</evidence>
<organism evidence="1 2">
    <name type="scientific">Nocardiopsis akebiae</name>
    <dbReference type="NCBI Taxonomy" id="2831968"/>
    <lineage>
        <taxon>Bacteria</taxon>
        <taxon>Bacillati</taxon>
        <taxon>Actinomycetota</taxon>
        <taxon>Actinomycetes</taxon>
        <taxon>Streptosporangiales</taxon>
        <taxon>Nocardiopsidaceae</taxon>
        <taxon>Nocardiopsis</taxon>
    </lineage>
</organism>
<dbReference type="EMBL" id="CP074132">
    <property type="protein sequence ID" value="QUX30646.1"/>
    <property type="molecule type" value="Genomic_DNA"/>
</dbReference>